<proteinExistence type="inferred from homology"/>
<organism evidence="3 4">
    <name type="scientific">Neomicrococcus lactis</name>
    <dbReference type="NCBI Taxonomy" id="732241"/>
    <lineage>
        <taxon>Bacteria</taxon>
        <taxon>Bacillati</taxon>
        <taxon>Actinomycetota</taxon>
        <taxon>Actinomycetes</taxon>
        <taxon>Micrococcales</taxon>
        <taxon>Micrococcaceae</taxon>
        <taxon>Neomicrococcus</taxon>
    </lineage>
</organism>
<dbReference type="InterPro" id="IPR011004">
    <property type="entry name" value="Trimer_LpxA-like_sf"/>
</dbReference>
<sequence>MKKVIGAGFIRRLGWNIAYSSLIPNTKRTRLLARMGYQQFQSGFIGPNVEIVSPDELVFSEGCYVNRGVFIDYGKVTLGKNVYIGQRTMIITVTHEIGSPDRRAGDGIVKPVAVGDGTWIGAGAIILPGVTIGKGCIIGAGSVVTKNCEDHGLYVGSPAKRVRDLPDGNE</sequence>
<dbReference type="InterPro" id="IPR001451">
    <property type="entry name" value="Hexapep"/>
</dbReference>
<dbReference type="InterPro" id="IPR051159">
    <property type="entry name" value="Hexapeptide_acetyltransf"/>
</dbReference>
<evidence type="ECO:0000256" key="2">
    <source>
        <dbReference type="ARBA" id="ARBA00022679"/>
    </source>
</evidence>
<evidence type="ECO:0000313" key="3">
    <source>
        <dbReference type="EMBL" id="MBB5598207.1"/>
    </source>
</evidence>
<dbReference type="RefSeq" id="WP_183641602.1">
    <property type="nucleotide sequence ID" value="NZ_JACHBL010000001.1"/>
</dbReference>
<dbReference type="GO" id="GO:0008374">
    <property type="term" value="F:O-acyltransferase activity"/>
    <property type="evidence" value="ECO:0007669"/>
    <property type="project" value="TreeGrafter"/>
</dbReference>
<comment type="caution">
    <text evidence="3">The sequence shown here is derived from an EMBL/GenBank/DDBJ whole genome shotgun (WGS) entry which is preliminary data.</text>
</comment>
<comment type="similarity">
    <text evidence="1">Belongs to the transferase hexapeptide repeat family.</text>
</comment>
<dbReference type="SUPFAM" id="SSF51161">
    <property type="entry name" value="Trimeric LpxA-like enzymes"/>
    <property type="match status" value="1"/>
</dbReference>
<evidence type="ECO:0000313" key="4">
    <source>
        <dbReference type="Proteomes" id="UP000523863"/>
    </source>
</evidence>
<protein>
    <submittedName>
        <fullName evidence="3">Acetyltransferase-like isoleucine patch superfamily enzyme</fullName>
    </submittedName>
</protein>
<dbReference type="PANTHER" id="PTHR23416:SF23">
    <property type="entry name" value="ACETYLTRANSFERASE C18B11.09C-RELATED"/>
    <property type="match status" value="1"/>
</dbReference>
<keyword evidence="4" id="KW-1185">Reference proteome</keyword>
<dbReference type="PANTHER" id="PTHR23416">
    <property type="entry name" value="SIALIC ACID SYNTHASE-RELATED"/>
    <property type="match status" value="1"/>
</dbReference>
<accession>A0A7W9DBS9</accession>
<keyword evidence="2 3" id="KW-0808">Transferase</keyword>
<name>A0A7W9DBS9_9MICC</name>
<dbReference type="GO" id="GO:0005829">
    <property type="term" value="C:cytosol"/>
    <property type="evidence" value="ECO:0007669"/>
    <property type="project" value="TreeGrafter"/>
</dbReference>
<dbReference type="AlphaFoldDB" id="A0A7W9DBS9"/>
<dbReference type="Gene3D" id="2.160.10.10">
    <property type="entry name" value="Hexapeptide repeat proteins"/>
    <property type="match status" value="1"/>
</dbReference>
<dbReference type="Pfam" id="PF00132">
    <property type="entry name" value="Hexapep"/>
    <property type="match status" value="1"/>
</dbReference>
<dbReference type="Proteomes" id="UP000523863">
    <property type="component" value="Unassembled WGS sequence"/>
</dbReference>
<evidence type="ECO:0000256" key="1">
    <source>
        <dbReference type="ARBA" id="ARBA00007274"/>
    </source>
</evidence>
<dbReference type="EMBL" id="JACHBL010000001">
    <property type="protein sequence ID" value="MBB5598207.1"/>
    <property type="molecule type" value="Genomic_DNA"/>
</dbReference>
<reference evidence="3 4" key="1">
    <citation type="submission" date="2020-08" db="EMBL/GenBank/DDBJ databases">
        <title>Sequencing the genomes of 1000 actinobacteria strains.</title>
        <authorList>
            <person name="Klenk H.-P."/>
        </authorList>
    </citation>
    <scope>NUCLEOTIDE SEQUENCE [LARGE SCALE GENOMIC DNA]</scope>
    <source>
        <strain evidence="3 4">DSM 23694</strain>
    </source>
</reference>
<gene>
    <name evidence="3" type="ORF">BKA12_001287</name>
</gene>